<sequence>MPNYTRKITFGSLLLFSLLTSNDCFLGAPIKKTAQVWKSESKQEKKFKNWEEVLSKPTRLEVTAFLTGNVFTGPSVLIDADNPKTPEKEKRDQWVPALSYLIKHPEQGYFLLDSGVPNIDSENRCDFSLIGPLFNTKCLSEPGRDTASQLNTLNISNDNLNFVLASHLHWDHIGGMKALRNRGPVRVLIHEEEAKDASKIFAVFHGYSSEALSVDFDLSILPKENFFEMPILGSVYDLYGDGSVWVISAKGHTEGEIAVLLNAASGPLLFTFDSSHLKGGFDNEVPPGFTVNKEMGTDIIRRMNSFVKKFPKTKVIYGHEPSQWGEAPVVKLTK</sequence>
<evidence type="ECO:0000256" key="1">
    <source>
        <dbReference type="ARBA" id="ARBA00001947"/>
    </source>
</evidence>
<evidence type="ECO:0000256" key="5">
    <source>
        <dbReference type="ARBA" id="ARBA00022833"/>
    </source>
</evidence>
<feature type="chain" id="PRO_5020250317" evidence="6">
    <location>
        <begin position="27"/>
        <end position="334"/>
    </location>
</feature>
<dbReference type="Gene3D" id="3.60.15.10">
    <property type="entry name" value="Ribonuclease Z/Hydroxyacylglutathione hydrolase-like"/>
    <property type="match status" value="1"/>
</dbReference>
<dbReference type="Proteomes" id="UP000297871">
    <property type="component" value="Unassembled WGS sequence"/>
</dbReference>
<evidence type="ECO:0000313" key="8">
    <source>
        <dbReference type="EMBL" id="TGL35328.1"/>
    </source>
</evidence>
<comment type="caution">
    <text evidence="8">The sequence shown here is derived from an EMBL/GenBank/DDBJ whole genome shotgun (WGS) entry which is preliminary data.</text>
</comment>
<keyword evidence="4 8" id="KW-0378">Hydrolase</keyword>
<dbReference type="InterPro" id="IPR051013">
    <property type="entry name" value="MBL_superfamily_lactonases"/>
</dbReference>
<keyword evidence="6" id="KW-0732">Signal</keyword>
<dbReference type="SMART" id="SM00849">
    <property type="entry name" value="Lactamase_B"/>
    <property type="match status" value="1"/>
</dbReference>
<comment type="cofactor">
    <cofactor evidence="1">
        <name>Zn(2+)</name>
        <dbReference type="ChEBI" id="CHEBI:29105"/>
    </cofactor>
</comment>
<feature type="domain" description="Metallo-beta-lactamase" evidence="7">
    <location>
        <begin position="96"/>
        <end position="319"/>
    </location>
</feature>
<dbReference type="SUPFAM" id="SSF56281">
    <property type="entry name" value="Metallo-hydrolase/oxidoreductase"/>
    <property type="match status" value="1"/>
</dbReference>
<dbReference type="RefSeq" id="WP_135615507.1">
    <property type="nucleotide sequence ID" value="NZ_RQFY01000004.1"/>
</dbReference>
<dbReference type="PANTHER" id="PTHR42978:SF2">
    <property type="entry name" value="102 KBASES UNSTABLE REGION: FROM 1 TO 119443"/>
    <property type="match status" value="1"/>
</dbReference>
<dbReference type="GO" id="GO:0016787">
    <property type="term" value="F:hydrolase activity"/>
    <property type="evidence" value="ECO:0007669"/>
    <property type="project" value="UniProtKB-KW"/>
</dbReference>
<gene>
    <name evidence="8" type="ORF">EHQ52_12740</name>
</gene>
<proteinExistence type="inferred from homology"/>
<name>A0A4R9JAN0_9LEPT</name>
<dbReference type="InterPro" id="IPR001279">
    <property type="entry name" value="Metallo-B-lactamas"/>
</dbReference>
<dbReference type="AlphaFoldDB" id="A0A4R9JAN0"/>
<evidence type="ECO:0000313" key="9">
    <source>
        <dbReference type="Proteomes" id="UP000297871"/>
    </source>
</evidence>
<feature type="signal peptide" evidence="6">
    <location>
        <begin position="1"/>
        <end position="26"/>
    </location>
</feature>
<keyword evidence="3" id="KW-0479">Metal-binding</keyword>
<dbReference type="GO" id="GO:0046872">
    <property type="term" value="F:metal ion binding"/>
    <property type="evidence" value="ECO:0007669"/>
    <property type="project" value="UniProtKB-KW"/>
</dbReference>
<organism evidence="8 9">
    <name type="scientific">Leptospira koniambonensis</name>
    <dbReference type="NCBI Taxonomy" id="2484950"/>
    <lineage>
        <taxon>Bacteria</taxon>
        <taxon>Pseudomonadati</taxon>
        <taxon>Spirochaetota</taxon>
        <taxon>Spirochaetia</taxon>
        <taxon>Leptospirales</taxon>
        <taxon>Leptospiraceae</taxon>
        <taxon>Leptospira</taxon>
    </lineage>
</organism>
<dbReference type="PANTHER" id="PTHR42978">
    <property type="entry name" value="QUORUM-QUENCHING LACTONASE YTNP-RELATED-RELATED"/>
    <property type="match status" value="1"/>
</dbReference>
<evidence type="ECO:0000256" key="3">
    <source>
        <dbReference type="ARBA" id="ARBA00022723"/>
    </source>
</evidence>
<evidence type="ECO:0000256" key="4">
    <source>
        <dbReference type="ARBA" id="ARBA00022801"/>
    </source>
</evidence>
<dbReference type="Pfam" id="PF00753">
    <property type="entry name" value="Lactamase_B"/>
    <property type="match status" value="1"/>
</dbReference>
<evidence type="ECO:0000256" key="2">
    <source>
        <dbReference type="ARBA" id="ARBA00007749"/>
    </source>
</evidence>
<dbReference type="InterPro" id="IPR036866">
    <property type="entry name" value="RibonucZ/Hydroxyglut_hydro"/>
</dbReference>
<dbReference type="EMBL" id="RQFY01000004">
    <property type="protein sequence ID" value="TGL35328.1"/>
    <property type="molecule type" value="Genomic_DNA"/>
</dbReference>
<accession>A0A4R9JAN0</accession>
<evidence type="ECO:0000256" key="6">
    <source>
        <dbReference type="SAM" id="SignalP"/>
    </source>
</evidence>
<protein>
    <submittedName>
        <fullName evidence="8">MBL fold metallo-hydrolase</fullName>
    </submittedName>
</protein>
<keyword evidence="5" id="KW-0862">Zinc</keyword>
<keyword evidence="9" id="KW-1185">Reference proteome</keyword>
<comment type="similarity">
    <text evidence="2">Belongs to the metallo-beta-lactamase superfamily.</text>
</comment>
<dbReference type="OrthoDB" id="333278at2"/>
<reference evidence="8" key="1">
    <citation type="journal article" date="2019" name="PLoS Negl. Trop. Dis.">
        <title>Revisiting the worldwide diversity of Leptospira species in the environment.</title>
        <authorList>
            <person name="Vincent A.T."/>
            <person name="Schiettekatte O."/>
            <person name="Bourhy P."/>
            <person name="Veyrier F.J."/>
            <person name="Picardeau M."/>
        </authorList>
    </citation>
    <scope>NUCLEOTIDE SEQUENCE [LARGE SCALE GENOMIC DNA]</scope>
    <source>
        <strain evidence="8">201800265</strain>
    </source>
</reference>
<evidence type="ECO:0000259" key="7">
    <source>
        <dbReference type="SMART" id="SM00849"/>
    </source>
</evidence>